<dbReference type="EMBL" id="OV725077">
    <property type="protein sequence ID" value="CAH1389096.1"/>
    <property type="molecule type" value="Genomic_DNA"/>
</dbReference>
<keyword evidence="3" id="KW-1185">Reference proteome</keyword>
<dbReference type="AlphaFoldDB" id="A0A9P0DZQ7"/>
<name>A0A9P0DZQ7_NEZVI</name>
<dbReference type="Proteomes" id="UP001152798">
    <property type="component" value="Chromosome 1"/>
</dbReference>
<accession>A0A9P0DZQ7</accession>
<sequence length="126" mass="14642">MCRIQVVGRSWNEAMKSQAKAGKQRVSNWQPVVVDMEEDSEHLPPYLRLPVANWRPVVCPLWPDSSSPHSRTCRQLGSDTSLPNERMTKKVTRESLLGKKKSGRLSKKRQMVLEKDLWEIEVTDWR</sequence>
<feature type="compositionally biased region" description="Polar residues" evidence="1">
    <location>
        <begin position="65"/>
        <end position="83"/>
    </location>
</feature>
<evidence type="ECO:0000256" key="1">
    <source>
        <dbReference type="SAM" id="MobiDB-lite"/>
    </source>
</evidence>
<proteinExistence type="predicted"/>
<reference evidence="2" key="1">
    <citation type="submission" date="2022-01" db="EMBL/GenBank/DDBJ databases">
        <authorList>
            <person name="King R."/>
        </authorList>
    </citation>
    <scope>NUCLEOTIDE SEQUENCE</scope>
</reference>
<organism evidence="2 3">
    <name type="scientific">Nezara viridula</name>
    <name type="common">Southern green stink bug</name>
    <name type="synonym">Cimex viridulus</name>
    <dbReference type="NCBI Taxonomy" id="85310"/>
    <lineage>
        <taxon>Eukaryota</taxon>
        <taxon>Metazoa</taxon>
        <taxon>Ecdysozoa</taxon>
        <taxon>Arthropoda</taxon>
        <taxon>Hexapoda</taxon>
        <taxon>Insecta</taxon>
        <taxon>Pterygota</taxon>
        <taxon>Neoptera</taxon>
        <taxon>Paraneoptera</taxon>
        <taxon>Hemiptera</taxon>
        <taxon>Heteroptera</taxon>
        <taxon>Panheteroptera</taxon>
        <taxon>Pentatomomorpha</taxon>
        <taxon>Pentatomoidea</taxon>
        <taxon>Pentatomidae</taxon>
        <taxon>Pentatominae</taxon>
        <taxon>Nezara</taxon>
    </lineage>
</organism>
<feature type="region of interest" description="Disordered" evidence="1">
    <location>
        <begin position="65"/>
        <end position="91"/>
    </location>
</feature>
<evidence type="ECO:0000313" key="2">
    <source>
        <dbReference type="EMBL" id="CAH1389096.1"/>
    </source>
</evidence>
<protein>
    <submittedName>
        <fullName evidence="2">Uncharacterized protein</fullName>
    </submittedName>
</protein>
<evidence type="ECO:0000313" key="3">
    <source>
        <dbReference type="Proteomes" id="UP001152798"/>
    </source>
</evidence>
<gene>
    <name evidence="2" type="ORF">NEZAVI_LOCUS560</name>
</gene>